<name>A0ABX2IWV8_9RHOB</name>
<reference evidence="1 2" key="1">
    <citation type="submission" date="2020-06" db="EMBL/GenBank/DDBJ databases">
        <title>Sulfitobacter algicola sp. nov., isolated from green algae.</title>
        <authorList>
            <person name="Wang C."/>
        </authorList>
    </citation>
    <scope>NUCLEOTIDE SEQUENCE [LARGE SCALE GENOMIC DNA]</scope>
    <source>
        <strain evidence="1 2">1151</strain>
    </source>
</reference>
<keyword evidence="2" id="KW-1185">Reference proteome</keyword>
<comment type="caution">
    <text evidence="1">The sequence shown here is derived from an EMBL/GenBank/DDBJ whole genome shotgun (WGS) entry which is preliminary data.</text>
</comment>
<dbReference type="Proteomes" id="UP000777935">
    <property type="component" value="Unassembled WGS sequence"/>
</dbReference>
<organism evidence="1 2">
    <name type="scientific">Parasulfitobacter algicola</name>
    <dbReference type="NCBI Taxonomy" id="2614809"/>
    <lineage>
        <taxon>Bacteria</taxon>
        <taxon>Pseudomonadati</taxon>
        <taxon>Pseudomonadota</taxon>
        <taxon>Alphaproteobacteria</taxon>
        <taxon>Rhodobacterales</taxon>
        <taxon>Roseobacteraceae</taxon>
        <taxon>Parasulfitobacter</taxon>
    </lineage>
</organism>
<sequence length="424" mass="48916">MAKKQNFNWKIGAPLPRIEAHTERKLEVIEQYLDVYFDTVTANRHMDVLRITIVDGFCGGGLYQKDTETRYGSPFALLYAVERAKIRINADRHKPLQIAAQFYFSDANTLHMATLRDELLRSEFASQVDESIILQTGNFEDLLPKVLTDIKKRQRQGRSFFVLDQWGYTDVPMHCLQKIFSSLHKPEAILTFSIDALLNYLRNDGKGLDGLRQYGVDDDFVRTWNELKEDENFGRATAQRSIMEALRHNSGAHFFTPFMMYSKTDKRWMLLAHLSKHQAARDKMLSVHWDQQNHFRHIGKGSLFEMGFDHRLVETKDALFSFLDEDEATLMQELENELPGRVMDNMTDDVLQIETLLSRIGNLTAAQNVMIFRALQRLVSEGEVEIEKKGGGRKKASTMIEVSDKLIRPSQPLLFSNFGKQKVD</sequence>
<dbReference type="NCBIfam" id="TIGR04474">
    <property type="entry name" value="tcm_partner"/>
    <property type="match status" value="1"/>
</dbReference>
<dbReference type="InterPro" id="IPR031009">
    <property type="entry name" value="Tcm_partner"/>
</dbReference>
<dbReference type="EMBL" id="JABUFE010000022">
    <property type="protein sequence ID" value="NSX56870.1"/>
    <property type="molecule type" value="Genomic_DNA"/>
</dbReference>
<dbReference type="RefSeq" id="WP_174140022.1">
    <property type="nucleotide sequence ID" value="NZ_JABUFE010000022.1"/>
</dbReference>
<gene>
    <name evidence="1" type="primary">tcmP</name>
    <name evidence="1" type="ORF">HRQ87_18980</name>
</gene>
<proteinExistence type="predicted"/>
<accession>A0ABX2IWV8</accession>
<evidence type="ECO:0000313" key="1">
    <source>
        <dbReference type="EMBL" id="NSX56870.1"/>
    </source>
</evidence>
<protein>
    <submittedName>
        <fullName evidence="1">Three-Cys-motif partner protein TcmP</fullName>
    </submittedName>
</protein>
<evidence type="ECO:0000313" key="2">
    <source>
        <dbReference type="Proteomes" id="UP000777935"/>
    </source>
</evidence>